<proteinExistence type="predicted"/>
<comment type="caution">
    <text evidence="1">The sequence shown here is derived from an EMBL/GenBank/DDBJ whole genome shotgun (WGS) entry which is preliminary data.</text>
</comment>
<dbReference type="Proteomes" id="UP001292094">
    <property type="component" value="Unassembled WGS sequence"/>
</dbReference>
<reference evidence="1" key="1">
    <citation type="submission" date="2023-11" db="EMBL/GenBank/DDBJ databases">
        <title>Genome assemblies of two species of porcelain crab, Petrolisthes cinctipes and Petrolisthes manimaculis (Anomura: Porcellanidae).</title>
        <authorList>
            <person name="Angst P."/>
        </authorList>
    </citation>
    <scope>NUCLEOTIDE SEQUENCE</scope>
    <source>
        <strain evidence="1">PB745_02</strain>
        <tissue evidence="1">Gill</tissue>
    </source>
</reference>
<dbReference type="AlphaFoldDB" id="A0AAE1PWT2"/>
<accession>A0AAE1PWT2</accession>
<name>A0AAE1PWT2_9EUCA</name>
<dbReference type="EMBL" id="JAWZYT010001146">
    <property type="protein sequence ID" value="KAK4315085.1"/>
    <property type="molecule type" value="Genomic_DNA"/>
</dbReference>
<evidence type="ECO:0000313" key="2">
    <source>
        <dbReference type="Proteomes" id="UP001292094"/>
    </source>
</evidence>
<sequence length="119" mass="13390">MERDAMEGGLNNYILHLIRLYTRFHTCPPPSSHLSSFTPVHHHHPTCLPSIFTPVFPPSSHLSTTIIPPVFLHTCPPPSSHLSSFTPVHHHHHTCLPYSRLSTSHFNYSHLSTSSSQLS</sequence>
<gene>
    <name evidence="1" type="ORF">Pmani_013664</name>
</gene>
<keyword evidence="2" id="KW-1185">Reference proteome</keyword>
<protein>
    <submittedName>
        <fullName evidence="1">Uncharacterized protein</fullName>
    </submittedName>
</protein>
<organism evidence="1 2">
    <name type="scientific">Petrolisthes manimaculis</name>
    <dbReference type="NCBI Taxonomy" id="1843537"/>
    <lineage>
        <taxon>Eukaryota</taxon>
        <taxon>Metazoa</taxon>
        <taxon>Ecdysozoa</taxon>
        <taxon>Arthropoda</taxon>
        <taxon>Crustacea</taxon>
        <taxon>Multicrustacea</taxon>
        <taxon>Malacostraca</taxon>
        <taxon>Eumalacostraca</taxon>
        <taxon>Eucarida</taxon>
        <taxon>Decapoda</taxon>
        <taxon>Pleocyemata</taxon>
        <taxon>Anomura</taxon>
        <taxon>Galatheoidea</taxon>
        <taxon>Porcellanidae</taxon>
        <taxon>Petrolisthes</taxon>
    </lineage>
</organism>
<evidence type="ECO:0000313" key="1">
    <source>
        <dbReference type="EMBL" id="KAK4315085.1"/>
    </source>
</evidence>